<feature type="non-terminal residue" evidence="1">
    <location>
        <position position="1"/>
    </location>
</feature>
<evidence type="ECO:0000313" key="2">
    <source>
        <dbReference type="Proteomes" id="UP001341840"/>
    </source>
</evidence>
<organism evidence="1 2">
    <name type="scientific">Stylosanthes scabra</name>
    <dbReference type="NCBI Taxonomy" id="79078"/>
    <lineage>
        <taxon>Eukaryota</taxon>
        <taxon>Viridiplantae</taxon>
        <taxon>Streptophyta</taxon>
        <taxon>Embryophyta</taxon>
        <taxon>Tracheophyta</taxon>
        <taxon>Spermatophyta</taxon>
        <taxon>Magnoliopsida</taxon>
        <taxon>eudicotyledons</taxon>
        <taxon>Gunneridae</taxon>
        <taxon>Pentapetalae</taxon>
        <taxon>rosids</taxon>
        <taxon>fabids</taxon>
        <taxon>Fabales</taxon>
        <taxon>Fabaceae</taxon>
        <taxon>Papilionoideae</taxon>
        <taxon>50 kb inversion clade</taxon>
        <taxon>dalbergioids sensu lato</taxon>
        <taxon>Dalbergieae</taxon>
        <taxon>Pterocarpus clade</taxon>
        <taxon>Stylosanthes</taxon>
    </lineage>
</organism>
<name>A0ABU6ZZ41_9FABA</name>
<keyword evidence="2" id="KW-1185">Reference proteome</keyword>
<gene>
    <name evidence="1" type="ORF">PIB30_111657</name>
</gene>
<dbReference type="EMBL" id="JASCZI010279137">
    <property type="protein sequence ID" value="MED6227249.1"/>
    <property type="molecule type" value="Genomic_DNA"/>
</dbReference>
<sequence>DWNIRSEVVGRLKIVLTQLKADQDKINGEIEKIRDLTWRRNVFGAPSGIVQLIKALVFPRDSNQLEIWDNTSQDWVSTNVIYN</sequence>
<accession>A0ABU6ZZ41</accession>
<reference evidence="1 2" key="1">
    <citation type="journal article" date="2023" name="Plants (Basel)">
        <title>Bridging the Gap: Combining Genomics and Transcriptomics Approaches to Understand Stylosanthes scabra, an Orphan Legume from the Brazilian Caatinga.</title>
        <authorList>
            <person name="Ferreira-Neto J.R.C."/>
            <person name="da Silva M.D."/>
            <person name="Binneck E."/>
            <person name="de Melo N.F."/>
            <person name="da Silva R.H."/>
            <person name="de Melo A.L.T.M."/>
            <person name="Pandolfi V."/>
            <person name="Bustamante F.O."/>
            <person name="Brasileiro-Vidal A.C."/>
            <person name="Benko-Iseppon A.M."/>
        </authorList>
    </citation>
    <scope>NUCLEOTIDE SEQUENCE [LARGE SCALE GENOMIC DNA]</scope>
    <source>
        <tissue evidence="1">Leaves</tissue>
    </source>
</reference>
<comment type="caution">
    <text evidence="1">The sequence shown here is derived from an EMBL/GenBank/DDBJ whole genome shotgun (WGS) entry which is preliminary data.</text>
</comment>
<protein>
    <submittedName>
        <fullName evidence="1">Uncharacterized protein</fullName>
    </submittedName>
</protein>
<evidence type="ECO:0000313" key="1">
    <source>
        <dbReference type="EMBL" id="MED6227249.1"/>
    </source>
</evidence>
<dbReference type="Proteomes" id="UP001341840">
    <property type="component" value="Unassembled WGS sequence"/>
</dbReference>
<proteinExistence type="predicted"/>